<gene>
    <name evidence="2" type="ORF">CRV08_15195</name>
</gene>
<accession>A0A4Q0Y5L7</accession>
<dbReference type="SMART" id="SM00710">
    <property type="entry name" value="PbH1"/>
    <property type="match status" value="9"/>
</dbReference>
<dbReference type="Proteomes" id="UP000290172">
    <property type="component" value="Unassembled WGS sequence"/>
</dbReference>
<reference evidence="2 3" key="1">
    <citation type="submission" date="2017-10" db="EMBL/GenBank/DDBJ databases">
        <title>Genomics of the genus Arcobacter.</title>
        <authorList>
            <person name="Perez-Cataluna A."/>
            <person name="Figueras M.J."/>
        </authorList>
    </citation>
    <scope>NUCLEOTIDE SEQUENCE [LARGE SCALE GENOMIC DNA]</scope>
    <source>
        <strain evidence="2 3">CECT 8993</strain>
    </source>
</reference>
<evidence type="ECO:0000259" key="1">
    <source>
        <dbReference type="Pfam" id="PF16403"/>
    </source>
</evidence>
<dbReference type="InterPro" id="IPR013783">
    <property type="entry name" value="Ig-like_fold"/>
</dbReference>
<dbReference type="SUPFAM" id="SSF51126">
    <property type="entry name" value="Pectin lyase-like"/>
    <property type="match status" value="2"/>
</dbReference>
<dbReference type="InterPro" id="IPR006626">
    <property type="entry name" value="PbH1"/>
</dbReference>
<feature type="domain" description="Pesticidal crystal protein Cry22Aa Ig-like" evidence="1">
    <location>
        <begin position="27"/>
        <end position="98"/>
    </location>
</feature>
<comment type="caution">
    <text evidence="2">The sequence shown here is derived from an EMBL/GenBank/DDBJ whole genome shotgun (WGS) entry which is preliminary data.</text>
</comment>
<dbReference type="InterPro" id="IPR032179">
    <property type="entry name" value="Cry22Aa_Ig-like"/>
</dbReference>
<evidence type="ECO:0000313" key="2">
    <source>
        <dbReference type="EMBL" id="RXJ65460.1"/>
    </source>
</evidence>
<dbReference type="InterPro" id="IPR011050">
    <property type="entry name" value="Pectin_lyase_fold/virulence"/>
</dbReference>
<name>A0A4Q0Y5L7_9BACT</name>
<sequence>MGKNIVRIVFVLLLFVGLIKANEGPIITYNGASDVQVLLGEPYKDLGATAKDKEDGDLSGSIQTTSNVNTSLAGSYKVTYSVTNSSGITTILSRNVNVVKDKTDYKVSWENKFNFPAQDKDGWSILTPSLDSRIVYVSSSQGDDSIAEIYDITKVSDVYNPSNIKAYKTIDAAYKQIREGYPDYMLLKRGDVWTHGTIKVKGGLSIEKRLVIGAYGDESLDRPIIKTGISGGLNFDRANGNYSAVIGIKFEANGRNPNSEDFVGFSNVGRSKGFEAINWKGQFKGGILIEDCWFDWYYSNTVLNKNVDKSGKDISSLSDVIIRRNIISNSYAHQGHSDGLVLIQTSVLLEENVFDHNGWYQKPNAGIKQKYIDTEDKKYINDVEGQATFHNTSVKFYAPKNTIFRKNMFLRTSSTANAFSADVPSSLDSNEPLAWNVLVDNNFYVEGEAAITFGGYKDKNDGARWKNILVTNNVLTGIGRTQPVNREVGYGLILSDWQNGLVQNNILTKWGKKDVYLNTEGIKSTGHVTNTVFEKNILNDIVSNKAVVILSDMDNKKRVDGAINNIFFINNEINLSKEDNGRVIDYGIMPEKQTFANNYFYSAKDKSEWFRTTSLRTMGFEEFKTLTKDTTTLPEQKKYFDDSRTIGSYLKSLGYGSNLNESTEVDVLAKLVTTRKKGNWNKNLTTENLNEYFKEGFVAILDDKTNNENYQVAWENKFNFPAQDKDGWSILTPSLDSRIVYVSSSQGDDSIAEIYDITKVSDVYNPSNIKAYKTIDAAYKQIREGYPDYMLLKRGDVWTHGTIKVKGGLSIEKRLVIGAYGDESLDRPIIKTGISGGLRVFNVSYTALIGIKFEANGRNPNSEDFVGFEDVGNSKGYELKNLSAHNLIEDCWFDWYLIGISIQDNNIKESESGEKETNVYDIIIRRNLVTNSYGQIGHSQGIYSFVTSSFLEENIFDHNGWYQHPNNEIQERYKDNKEYYLVGPDGKVKVNHLGDAEGQATIYNHNIYFAESRDTVFRKNIFLRSSSIGTKFTSNTNENEEVPNKIKAWNILVDNNFYAGGEVGISLGGNKDRDNGPRWQNILITNNVLTSIGINHPTNRDLGWGIGVSDWKGGLVKDNIITTWGDPTILKNNKAIITTGHMTDTLFDGNIVYNIIGTQYAVLFSDKEDKGLRIDGALNNITFTNNEINLPNAYDTRIMAYGMKPEIQNFSDNYFYSSARESRWFDSATSKYIPIETYRELSEDTTSLALQREYVEPNRTINSFLESFGYETNLNEGIKIEILSNLLKKQRKGNWDKKLDAGNINNYFRAGFCISGNESCR</sequence>
<dbReference type="Pfam" id="PF16403">
    <property type="entry name" value="Bact_surface_Ig-like"/>
    <property type="match status" value="1"/>
</dbReference>
<dbReference type="EMBL" id="PDKJ01000026">
    <property type="protein sequence ID" value="RXJ65460.1"/>
    <property type="molecule type" value="Genomic_DNA"/>
</dbReference>
<proteinExistence type="predicted"/>
<evidence type="ECO:0000313" key="3">
    <source>
        <dbReference type="Proteomes" id="UP000290172"/>
    </source>
</evidence>
<organism evidence="2 3">
    <name type="scientific">Halarcobacter ebronensis</name>
    <dbReference type="NCBI Taxonomy" id="1462615"/>
    <lineage>
        <taxon>Bacteria</taxon>
        <taxon>Pseudomonadati</taxon>
        <taxon>Campylobacterota</taxon>
        <taxon>Epsilonproteobacteria</taxon>
        <taxon>Campylobacterales</taxon>
        <taxon>Arcobacteraceae</taxon>
        <taxon>Halarcobacter</taxon>
    </lineage>
</organism>
<protein>
    <recommendedName>
        <fullName evidence="1">Pesticidal crystal protein Cry22Aa Ig-like domain-containing protein</fullName>
    </recommendedName>
</protein>
<dbReference type="RefSeq" id="WP_128983643.1">
    <property type="nucleotide sequence ID" value="NZ_PDKJ01000026.1"/>
</dbReference>
<dbReference type="Gene3D" id="2.60.40.10">
    <property type="entry name" value="Immunoglobulins"/>
    <property type="match status" value="1"/>
</dbReference>